<sequence length="329" mass="37976">MEALKIQVSSKLEILRELEKRTALPEDLENERIRLEAGDQGKQKVLSYLQQFGSEHWRILPNLWLDYFEKFECDLLLLTSVGIYLFEIKNYTGQFEFRKNQCLINGKKVGHNAIAQAQKVSINIKSILNNASISVNIQGAAIFIGLHNEVIIHDPVEDIDIVQANQLRKYIWQIVQEERNYQGAPIDSQKILQILNAYRTENPFSQDDIPEDIKMHAQKGILCSRCGNFNLDTNRSYISCSCGMHEPRENAIIRTICEYGVIHHNKELTVAELVKFFDGELSSQTLRKYLNTHFTRIGIGKGTKYLNPSSPFTKAQKHFDLKKPRYLEF</sequence>
<protein>
    <submittedName>
        <fullName evidence="2">Nuclease-related domain-containing protein</fullName>
    </submittedName>
</protein>
<evidence type="ECO:0000313" key="3">
    <source>
        <dbReference type="Proteomes" id="UP000184128"/>
    </source>
</evidence>
<keyword evidence="3" id="KW-1185">Reference proteome</keyword>
<reference evidence="2 3" key="1">
    <citation type="submission" date="2016-11" db="EMBL/GenBank/DDBJ databases">
        <authorList>
            <person name="Jaros S."/>
            <person name="Januszkiewicz K."/>
            <person name="Wedrychowicz H."/>
        </authorList>
    </citation>
    <scope>NUCLEOTIDE SEQUENCE [LARGE SCALE GENOMIC DNA]</scope>
    <source>
        <strain evidence="2 3">DSM 15692</strain>
    </source>
</reference>
<dbReference type="PROSITE" id="PS50965">
    <property type="entry name" value="NERD"/>
    <property type="match status" value="1"/>
</dbReference>
<proteinExistence type="predicted"/>
<name>A0A1M4VEC9_9LACT</name>
<dbReference type="Pfam" id="PF08378">
    <property type="entry name" value="NERD"/>
    <property type="match status" value="1"/>
</dbReference>
<dbReference type="Proteomes" id="UP000184128">
    <property type="component" value="Unassembled WGS sequence"/>
</dbReference>
<organism evidence="2 3">
    <name type="scientific">Atopostipes suicloacalis DSM 15692</name>
    <dbReference type="NCBI Taxonomy" id="1121025"/>
    <lineage>
        <taxon>Bacteria</taxon>
        <taxon>Bacillati</taxon>
        <taxon>Bacillota</taxon>
        <taxon>Bacilli</taxon>
        <taxon>Lactobacillales</taxon>
        <taxon>Carnobacteriaceae</taxon>
        <taxon>Atopostipes</taxon>
    </lineage>
</organism>
<accession>A0A1M4VEC9</accession>
<dbReference type="AlphaFoldDB" id="A0A1M4VEC9"/>
<feature type="domain" description="NERD" evidence="1">
    <location>
        <begin position="37"/>
        <end position="147"/>
    </location>
</feature>
<dbReference type="InterPro" id="IPR011528">
    <property type="entry name" value="NERD"/>
</dbReference>
<evidence type="ECO:0000259" key="1">
    <source>
        <dbReference type="PROSITE" id="PS50965"/>
    </source>
</evidence>
<dbReference type="STRING" id="1121025.SAMN02745249_00896"/>
<dbReference type="EMBL" id="FQUF01000011">
    <property type="protein sequence ID" value="SHE67287.1"/>
    <property type="molecule type" value="Genomic_DNA"/>
</dbReference>
<evidence type="ECO:0000313" key="2">
    <source>
        <dbReference type="EMBL" id="SHE67287.1"/>
    </source>
</evidence>
<gene>
    <name evidence="2" type="ORF">SAMN02745249_00896</name>
</gene>